<dbReference type="SUPFAM" id="SSF82199">
    <property type="entry name" value="SET domain"/>
    <property type="match status" value="1"/>
</dbReference>
<dbReference type="OMA" id="KFYMCEI"/>
<dbReference type="InterPro" id="IPR055197">
    <property type="entry name" value="PHDvar_NSD"/>
</dbReference>
<dbReference type="InterPro" id="IPR001214">
    <property type="entry name" value="SET_dom"/>
</dbReference>
<evidence type="ECO:0008006" key="18">
    <source>
        <dbReference type="Google" id="ProtNLM"/>
    </source>
</evidence>
<evidence type="ECO:0000256" key="6">
    <source>
        <dbReference type="ARBA" id="ARBA00022691"/>
    </source>
</evidence>
<feature type="domain" description="AWS" evidence="15">
    <location>
        <begin position="241"/>
        <end position="287"/>
    </location>
</feature>
<dbReference type="CDD" id="cd15566">
    <property type="entry name" value="PHD3_NSD"/>
    <property type="match status" value="1"/>
</dbReference>
<evidence type="ECO:0000313" key="16">
    <source>
        <dbReference type="EMBL" id="GBG89943.1"/>
    </source>
</evidence>
<dbReference type="Gramene" id="GBG89943">
    <property type="protein sequence ID" value="GBG89943"/>
    <property type="gene ID" value="CBR_g50033"/>
</dbReference>
<dbReference type="PROSITE" id="PS01359">
    <property type="entry name" value="ZF_PHD_1"/>
    <property type="match status" value="1"/>
</dbReference>
<dbReference type="Pfam" id="PF22908">
    <property type="entry name" value="PHD_NSD"/>
    <property type="match status" value="1"/>
</dbReference>
<keyword evidence="3" id="KW-0158">Chromosome</keyword>
<feature type="domain" description="Post-SET" evidence="14">
    <location>
        <begin position="410"/>
        <end position="426"/>
    </location>
</feature>
<comment type="subcellular location">
    <subcellularLocation>
        <location evidence="2">Chromosome</location>
    </subcellularLocation>
    <subcellularLocation>
        <location evidence="1">Nucleus</location>
    </subcellularLocation>
</comment>
<evidence type="ECO:0000259" key="14">
    <source>
        <dbReference type="PROSITE" id="PS50868"/>
    </source>
</evidence>
<dbReference type="PANTHER" id="PTHR22884">
    <property type="entry name" value="SET DOMAIN PROTEINS"/>
    <property type="match status" value="1"/>
</dbReference>
<evidence type="ECO:0000256" key="4">
    <source>
        <dbReference type="ARBA" id="ARBA00022603"/>
    </source>
</evidence>
<dbReference type="Gene3D" id="2.170.270.10">
    <property type="entry name" value="SET domain"/>
    <property type="match status" value="1"/>
</dbReference>
<evidence type="ECO:0000256" key="7">
    <source>
        <dbReference type="ARBA" id="ARBA00022723"/>
    </source>
</evidence>
<evidence type="ECO:0000256" key="8">
    <source>
        <dbReference type="ARBA" id="ARBA00022737"/>
    </source>
</evidence>
<dbReference type="GO" id="GO:0005634">
    <property type="term" value="C:nucleus"/>
    <property type="evidence" value="ECO:0007669"/>
    <property type="project" value="UniProtKB-SubCell"/>
</dbReference>
<dbReference type="GO" id="GO:0042054">
    <property type="term" value="F:histone methyltransferase activity"/>
    <property type="evidence" value="ECO:0007669"/>
    <property type="project" value="InterPro"/>
</dbReference>
<evidence type="ECO:0000256" key="3">
    <source>
        <dbReference type="ARBA" id="ARBA00022454"/>
    </source>
</evidence>
<evidence type="ECO:0000259" key="13">
    <source>
        <dbReference type="PROSITE" id="PS50280"/>
    </source>
</evidence>
<keyword evidence="9" id="KW-0863">Zinc-finger</keyword>
<dbReference type="EMBL" id="BFEA01000773">
    <property type="protein sequence ID" value="GBG89943.1"/>
    <property type="molecule type" value="Genomic_DNA"/>
</dbReference>
<sequence length="517" mass="57995">MPVGRDPDHKCRLCVGCGQLFEENTRRRRRKSSHISPPSVLPNGGAGHRLSHQQRSSSIRSGICPDCQLGKAKCFYCGSVVGLVDNAEAIQCGRKDCKKVFHRDCAEKAGCYTTKRAALVCSQHICSACHSYRDSRLWRCCMCPVAYHRSCSPEDTVWLDSRLGLVVCWRHSRELKALGKCDEEGAFNFEEFFEKLPFPQSTEDFQLPPQLLSAFMDESAPPPFFHIKRNVYLVKRPKTAGEDSCCLCTGENEVCGSNCLCRSISTSCSKRCKCDENCLNRPFRKEKKMSIVKTRHCGWGVEAGEDVKAGEFIIEYAGEVIDDALCEKRLWDLKARGAENFYMCEISKNLVIDANFKGNISRYINHSCEPNCQLQKWQVDGETRVGVFASVDIPVGTPLTYDYKFVGYGNIQRCHCGSLKCQGFLNAEGFKLRKAPRLAREESLSPGTPSKDQGKKRLFRRDSDESSDCGSQRVSGSSSSAARGLTCGHFARKARKRRHDWGSIRLMLQQINCAVEG</sequence>
<keyword evidence="6" id="KW-0949">S-adenosyl-L-methionine</keyword>
<evidence type="ECO:0000256" key="1">
    <source>
        <dbReference type="ARBA" id="ARBA00004123"/>
    </source>
</evidence>
<feature type="region of interest" description="Disordered" evidence="12">
    <location>
        <begin position="25"/>
        <end position="52"/>
    </location>
</feature>
<proteinExistence type="predicted"/>
<evidence type="ECO:0000259" key="15">
    <source>
        <dbReference type="PROSITE" id="PS51215"/>
    </source>
</evidence>
<comment type="caution">
    <text evidence="16">The sequence shown here is derived from an EMBL/GenBank/DDBJ whole genome shotgun (WGS) entry which is preliminary data.</text>
</comment>
<keyword evidence="11" id="KW-0539">Nucleus</keyword>
<dbReference type="PROSITE" id="PS51578">
    <property type="entry name" value="SAM_MT43_SET2_2"/>
    <property type="match status" value="1"/>
</dbReference>
<keyword evidence="10" id="KW-0862">Zinc</keyword>
<dbReference type="InterPro" id="IPR055198">
    <property type="entry name" value="NSD_PHD"/>
</dbReference>
<dbReference type="OrthoDB" id="422362at2759"/>
<keyword evidence="7" id="KW-0479">Metal-binding</keyword>
<evidence type="ECO:0000256" key="12">
    <source>
        <dbReference type="SAM" id="MobiDB-lite"/>
    </source>
</evidence>
<keyword evidence="5" id="KW-0808">Transferase</keyword>
<keyword evidence="4" id="KW-0489">Methyltransferase</keyword>
<dbReference type="Pfam" id="PF23004">
    <property type="entry name" value="PHDvar_NSD"/>
    <property type="match status" value="1"/>
</dbReference>
<name>A0A388M638_CHABU</name>
<dbReference type="InterPro" id="IPR003616">
    <property type="entry name" value="Post-SET_dom"/>
</dbReference>
<dbReference type="InterPro" id="IPR050777">
    <property type="entry name" value="SET2_Histone-Lys_MeTrsfase"/>
</dbReference>
<keyword evidence="8" id="KW-0677">Repeat</keyword>
<evidence type="ECO:0000256" key="5">
    <source>
        <dbReference type="ARBA" id="ARBA00022679"/>
    </source>
</evidence>
<dbReference type="GO" id="GO:0032259">
    <property type="term" value="P:methylation"/>
    <property type="evidence" value="ECO:0007669"/>
    <property type="project" value="UniProtKB-KW"/>
</dbReference>
<dbReference type="Pfam" id="PF00856">
    <property type="entry name" value="SET"/>
    <property type="match status" value="1"/>
</dbReference>
<dbReference type="GO" id="GO:0008270">
    <property type="term" value="F:zinc ion binding"/>
    <property type="evidence" value="ECO:0007669"/>
    <property type="project" value="UniProtKB-KW"/>
</dbReference>
<evidence type="ECO:0000256" key="10">
    <source>
        <dbReference type="ARBA" id="ARBA00022833"/>
    </source>
</evidence>
<evidence type="ECO:0000256" key="2">
    <source>
        <dbReference type="ARBA" id="ARBA00004286"/>
    </source>
</evidence>
<dbReference type="PROSITE" id="PS51215">
    <property type="entry name" value="AWS"/>
    <property type="match status" value="1"/>
</dbReference>
<dbReference type="SMART" id="SM00317">
    <property type="entry name" value="SET"/>
    <property type="match status" value="1"/>
</dbReference>
<dbReference type="SMART" id="SM00570">
    <property type="entry name" value="AWS"/>
    <property type="match status" value="1"/>
</dbReference>
<reference evidence="16 17" key="1">
    <citation type="journal article" date="2018" name="Cell">
        <title>The Chara Genome: Secondary Complexity and Implications for Plant Terrestrialization.</title>
        <authorList>
            <person name="Nishiyama T."/>
            <person name="Sakayama H."/>
            <person name="Vries J.D."/>
            <person name="Buschmann H."/>
            <person name="Saint-Marcoux D."/>
            <person name="Ullrich K.K."/>
            <person name="Haas F.B."/>
            <person name="Vanderstraeten L."/>
            <person name="Becker D."/>
            <person name="Lang D."/>
            <person name="Vosolsobe S."/>
            <person name="Rombauts S."/>
            <person name="Wilhelmsson P.K.I."/>
            <person name="Janitza P."/>
            <person name="Kern R."/>
            <person name="Heyl A."/>
            <person name="Rumpler F."/>
            <person name="Villalobos L.I.A.C."/>
            <person name="Clay J.M."/>
            <person name="Skokan R."/>
            <person name="Toyoda A."/>
            <person name="Suzuki Y."/>
            <person name="Kagoshima H."/>
            <person name="Schijlen E."/>
            <person name="Tajeshwar N."/>
            <person name="Catarino B."/>
            <person name="Hetherington A.J."/>
            <person name="Saltykova A."/>
            <person name="Bonnot C."/>
            <person name="Breuninger H."/>
            <person name="Symeonidi A."/>
            <person name="Radhakrishnan G.V."/>
            <person name="Van Nieuwerburgh F."/>
            <person name="Deforce D."/>
            <person name="Chang C."/>
            <person name="Karol K.G."/>
            <person name="Hedrich R."/>
            <person name="Ulvskov P."/>
            <person name="Glockner G."/>
            <person name="Delwiche C.F."/>
            <person name="Petrasek J."/>
            <person name="Van de Peer Y."/>
            <person name="Friml J."/>
            <person name="Beilby M."/>
            <person name="Dolan L."/>
            <person name="Kohara Y."/>
            <person name="Sugano S."/>
            <person name="Fujiyama A."/>
            <person name="Delaux P.-M."/>
            <person name="Quint M."/>
            <person name="TheiBen G."/>
            <person name="Hagemann M."/>
            <person name="Harholt J."/>
            <person name="Dunand C."/>
            <person name="Zachgo S."/>
            <person name="Langdale J."/>
            <person name="Maumus F."/>
            <person name="Straeten D.V.D."/>
            <person name="Gould S.B."/>
            <person name="Rensing S.A."/>
        </authorList>
    </citation>
    <scope>NUCLEOTIDE SEQUENCE [LARGE SCALE GENOMIC DNA]</scope>
    <source>
        <strain evidence="16 17">S276</strain>
    </source>
</reference>
<dbReference type="PROSITE" id="PS50280">
    <property type="entry name" value="SET"/>
    <property type="match status" value="1"/>
</dbReference>
<evidence type="ECO:0000256" key="11">
    <source>
        <dbReference type="ARBA" id="ARBA00023242"/>
    </source>
</evidence>
<dbReference type="InterPro" id="IPR001965">
    <property type="entry name" value="Znf_PHD"/>
</dbReference>
<dbReference type="InterPro" id="IPR013083">
    <property type="entry name" value="Znf_RING/FYVE/PHD"/>
</dbReference>
<keyword evidence="17" id="KW-1185">Reference proteome</keyword>
<dbReference type="InterPro" id="IPR019786">
    <property type="entry name" value="Zinc_finger_PHD-type_CS"/>
</dbReference>
<dbReference type="AlphaFoldDB" id="A0A388M638"/>
<dbReference type="Gene3D" id="3.30.40.10">
    <property type="entry name" value="Zinc/RING finger domain, C3HC4 (zinc finger)"/>
    <property type="match status" value="1"/>
</dbReference>
<dbReference type="SMART" id="SM00249">
    <property type="entry name" value="PHD"/>
    <property type="match status" value="2"/>
</dbReference>
<protein>
    <recommendedName>
        <fullName evidence="18">Histone-lysine N-methyltransferase</fullName>
    </recommendedName>
</protein>
<dbReference type="GO" id="GO:0000785">
    <property type="term" value="C:chromatin"/>
    <property type="evidence" value="ECO:0007669"/>
    <property type="project" value="EnsemblPlants"/>
</dbReference>
<gene>
    <name evidence="16" type="ORF">CBR_g50033</name>
</gene>
<feature type="compositionally biased region" description="Low complexity" evidence="12">
    <location>
        <begin position="468"/>
        <end position="480"/>
    </location>
</feature>
<dbReference type="PROSITE" id="PS50868">
    <property type="entry name" value="POST_SET"/>
    <property type="match status" value="1"/>
</dbReference>
<feature type="domain" description="SET" evidence="13">
    <location>
        <begin position="287"/>
        <end position="404"/>
    </location>
</feature>
<evidence type="ECO:0000256" key="9">
    <source>
        <dbReference type="ARBA" id="ARBA00022771"/>
    </source>
</evidence>
<organism evidence="16 17">
    <name type="scientific">Chara braunii</name>
    <name type="common">Braun's stonewort</name>
    <dbReference type="NCBI Taxonomy" id="69332"/>
    <lineage>
        <taxon>Eukaryota</taxon>
        <taxon>Viridiplantae</taxon>
        <taxon>Streptophyta</taxon>
        <taxon>Charophyceae</taxon>
        <taxon>Charales</taxon>
        <taxon>Characeae</taxon>
        <taxon>Chara</taxon>
    </lineage>
</organism>
<dbReference type="STRING" id="69332.A0A388M638"/>
<accession>A0A388M638</accession>
<feature type="compositionally biased region" description="Basic and acidic residues" evidence="12">
    <location>
        <begin position="452"/>
        <end position="464"/>
    </location>
</feature>
<dbReference type="InterPro" id="IPR046341">
    <property type="entry name" value="SET_dom_sf"/>
</dbReference>
<feature type="region of interest" description="Disordered" evidence="12">
    <location>
        <begin position="438"/>
        <end position="483"/>
    </location>
</feature>
<dbReference type="InterPro" id="IPR025787">
    <property type="entry name" value="Hist-Lys_N-MeTrfase_SET2_plant"/>
</dbReference>
<evidence type="ECO:0000313" key="17">
    <source>
        <dbReference type="Proteomes" id="UP000265515"/>
    </source>
</evidence>
<dbReference type="InterPro" id="IPR006560">
    <property type="entry name" value="AWS_dom"/>
</dbReference>
<dbReference type="Proteomes" id="UP000265515">
    <property type="component" value="Unassembled WGS sequence"/>
</dbReference>